<dbReference type="RefSeq" id="WP_023178495.1">
    <property type="nucleotide sequence ID" value="NC_022606.1"/>
</dbReference>
<evidence type="ECO:0000313" key="1">
    <source>
        <dbReference type="EMBL" id="AGY82839.1"/>
    </source>
</evidence>
<gene>
    <name evidence="1" type="ORF">Q783_07360</name>
</gene>
<reference evidence="1 2" key="1">
    <citation type="journal article" date="2013" name="Genome Announc.">
        <title>Complete Genome Sequence of Carnobacterium gilichinskyi Strain WN1359T (DSM 27470T).</title>
        <authorList>
            <person name="Leonard M.T."/>
            <person name="Panayotova N."/>
            <person name="Farmerie W.G."/>
            <person name="Triplett E.W."/>
            <person name="Nicholson W.L."/>
        </authorList>
    </citation>
    <scope>NUCLEOTIDE SEQUENCE [LARGE SCALE GENOMIC DNA]</scope>
    <source>
        <strain evidence="1 2">WN1359</strain>
    </source>
</reference>
<name>U5SC11_9LACT</name>
<dbReference type="KEGG" id="caw:Q783_07360"/>
<evidence type="ECO:0000313" key="2">
    <source>
        <dbReference type="Proteomes" id="UP000017469"/>
    </source>
</evidence>
<protein>
    <submittedName>
        <fullName evidence="1">Uncharacterized protein</fullName>
    </submittedName>
</protein>
<dbReference type="Proteomes" id="UP000017469">
    <property type="component" value="Chromosome"/>
</dbReference>
<proteinExistence type="predicted"/>
<accession>U5SC11</accession>
<dbReference type="EMBL" id="CP006812">
    <property type="protein sequence ID" value="AGY82839.1"/>
    <property type="molecule type" value="Genomic_DNA"/>
</dbReference>
<dbReference type="STRING" id="1266845.Q783_07360"/>
<dbReference type="HOGENOM" id="CLU_2877514_0_0_9"/>
<organism evidence="1 2">
    <name type="scientific">Carnobacterium inhibens subsp. gilichinskyi</name>
    <dbReference type="NCBI Taxonomy" id="1266845"/>
    <lineage>
        <taxon>Bacteria</taxon>
        <taxon>Bacillati</taxon>
        <taxon>Bacillota</taxon>
        <taxon>Bacilli</taxon>
        <taxon>Lactobacillales</taxon>
        <taxon>Carnobacteriaceae</taxon>
        <taxon>Carnobacterium</taxon>
    </lineage>
</organism>
<sequence length="63" mass="7609">MTIRKKKFLALFIWMVIIFAFDSLSNHYSFLNPLRPFGFPVYLMGVMFTKDYINKKELKEQKL</sequence>
<dbReference type="AlphaFoldDB" id="U5SC11"/>